<keyword evidence="1" id="KW-0472">Membrane</keyword>
<keyword evidence="1" id="KW-1133">Transmembrane helix</keyword>
<keyword evidence="1" id="KW-0812">Transmembrane</keyword>
<evidence type="ECO:0000256" key="1">
    <source>
        <dbReference type="SAM" id="Phobius"/>
    </source>
</evidence>
<feature type="transmembrane region" description="Helical" evidence="1">
    <location>
        <begin position="42"/>
        <end position="60"/>
    </location>
</feature>
<dbReference type="EMBL" id="CAKOFQ010006651">
    <property type="protein sequence ID" value="CAH1953653.1"/>
    <property type="molecule type" value="Genomic_DNA"/>
</dbReference>
<sequence>MTADFFELMHRPWFSNQLHKLFKSAANILFASMYVEGVNERYISFLAVLFCICLVMSVLIKPKQLSRFLKLGSKRREAFYDAGRKMVYYDTITPYTSC</sequence>
<dbReference type="AlphaFoldDB" id="A0A9P0JJY4"/>
<name>A0A9P0JJY4_ACAOB</name>
<evidence type="ECO:0000313" key="3">
    <source>
        <dbReference type="Proteomes" id="UP001152888"/>
    </source>
</evidence>
<protein>
    <submittedName>
        <fullName evidence="2">Uncharacterized protein</fullName>
    </submittedName>
</protein>
<proteinExistence type="predicted"/>
<reference evidence="2" key="1">
    <citation type="submission" date="2022-03" db="EMBL/GenBank/DDBJ databases">
        <authorList>
            <person name="Sayadi A."/>
        </authorList>
    </citation>
    <scope>NUCLEOTIDE SEQUENCE</scope>
</reference>
<keyword evidence="3" id="KW-1185">Reference proteome</keyword>
<comment type="caution">
    <text evidence="2">The sequence shown here is derived from an EMBL/GenBank/DDBJ whole genome shotgun (WGS) entry which is preliminary data.</text>
</comment>
<accession>A0A9P0JJY4</accession>
<dbReference type="Proteomes" id="UP001152888">
    <property type="component" value="Unassembled WGS sequence"/>
</dbReference>
<evidence type="ECO:0000313" key="2">
    <source>
        <dbReference type="EMBL" id="CAH1953653.1"/>
    </source>
</evidence>
<gene>
    <name evidence="2" type="ORF">ACAOBT_LOCUS154</name>
</gene>
<organism evidence="2 3">
    <name type="scientific">Acanthoscelides obtectus</name>
    <name type="common">Bean weevil</name>
    <name type="synonym">Bruchus obtectus</name>
    <dbReference type="NCBI Taxonomy" id="200917"/>
    <lineage>
        <taxon>Eukaryota</taxon>
        <taxon>Metazoa</taxon>
        <taxon>Ecdysozoa</taxon>
        <taxon>Arthropoda</taxon>
        <taxon>Hexapoda</taxon>
        <taxon>Insecta</taxon>
        <taxon>Pterygota</taxon>
        <taxon>Neoptera</taxon>
        <taxon>Endopterygota</taxon>
        <taxon>Coleoptera</taxon>
        <taxon>Polyphaga</taxon>
        <taxon>Cucujiformia</taxon>
        <taxon>Chrysomeloidea</taxon>
        <taxon>Chrysomelidae</taxon>
        <taxon>Bruchinae</taxon>
        <taxon>Bruchini</taxon>
        <taxon>Acanthoscelides</taxon>
    </lineage>
</organism>